<evidence type="ECO:0000313" key="1">
    <source>
        <dbReference type="EMBL" id="KAH3872835.1"/>
    </source>
</evidence>
<accession>A0A9D4RNJ2</accession>
<dbReference type="Proteomes" id="UP000828390">
    <property type="component" value="Unassembled WGS sequence"/>
</dbReference>
<dbReference type="AlphaFoldDB" id="A0A9D4RNJ2"/>
<sequence length="54" mass="6203">MIYIINHQPEVKIFPHRVADTKRPCKDIANEALVRLKNLGREDKASAMMLRATV</sequence>
<keyword evidence="2" id="KW-1185">Reference proteome</keyword>
<name>A0A9D4RNJ2_DREPO</name>
<reference evidence="1" key="2">
    <citation type="submission" date="2020-11" db="EMBL/GenBank/DDBJ databases">
        <authorList>
            <person name="McCartney M.A."/>
            <person name="Auch B."/>
            <person name="Kono T."/>
            <person name="Mallez S."/>
            <person name="Becker A."/>
            <person name="Gohl D.M."/>
            <person name="Silverstein K.A.T."/>
            <person name="Koren S."/>
            <person name="Bechman K.B."/>
            <person name="Herman A."/>
            <person name="Abrahante J.E."/>
            <person name="Garbe J."/>
        </authorList>
    </citation>
    <scope>NUCLEOTIDE SEQUENCE</scope>
    <source>
        <strain evidence="1">Duluth1</strain>
        <tissue evidence="1">Whole animal</tissue>
    </source>
</reference>
<organism evidence="1 2">
    <name type="scientific">Dreissena polymorpha</name>
    <name type="common">Zebra mussel</name>
    <name type="synonym">Mytilus polymorpha</name>
    <dbReference type="NCBI Taxonomy" id="45954"/>
    <lineage>
        <taxon>Eukaryota</taxon>
        <taxon>Metazoa</taxon>
        <taxon>Spiralia</taxon>
        <taxon>Lophotrochozoa</taxon>
        <taxon>Mollusca</taxon>
        <taxon>Bivalvia</taxon>
        <taxon>Autobranchia</taxon>
        <taxon>Heteroconchia</taxon>
        <taxon>Euheterodonta</taxon>
        <taxon>Imparidentia</taxon>
        <taxon>Neoheterodontei</taxon>
        <taxon>Myida</taxon>
        <taxon>Dreissenoidea</taxon>
        <taxon>Dreissenidae</taxon>
        <taxon>Dreissena</taxon>
    </lineage>
</organism>
<protein>
    <submittedName>
        <fullName evidence="1">Uncharacterized protein</fullName>
    </submittedName>
</protein>
<dbReference type="EMBL" id="JAIWYP010000002">
    <property type="protein sequence ID" value="KAH3872835.1"/>
    <property type="molecule type" value="Genomic_DNA"/>
</dbReference>
<proteinExistence type="predicted"/>
<comment type="caution">
    <text evidence="1">The sequence shown here is derived from an EMBL/GenBank/DDBJ whole genome shotgun (WGS) entry which is preliminary data.</text>
</comment>
<gene>
    <name evidence="1" type="ORF">DPMN_036058</name>
</gene>
<reference evidence="1" key="1">
    <citation type="journal article" date="2019" name="bioRxiv">
        <title>The Genome of the Zebra Mussel, Dreissena polymorpha: A Resource for Invasive Species Research.</title>
        <authorList>
            <person name="McCartney M.A."/>
            <person name="Auch B."/>
            <person name="Kono T."/>
            <person name="Mallez S."/>
            <person name="Zhang Y."/>
            <person name="Obille A."/>
            <person name="Becker A."/>
            <person name="Abrahante J.E."/>
            <person name="Garbe J."/>
            <person name="Badalamenti J.P."/>
            <person name="Herman A."/>
            <person name="Mangelson H."/>
            <person name="Liachko I."/>
            <person name="Sullivan S."/>
            <person name="Sone E.D."/>
            <person name="Koren S."/>
            <person name="Silverstein K.A.T."/>
            <person name="Beckman K.B."/>
            <person name="Gohl D.M."/>
        </authorList>
    </citation>
    <scope>NUCLEOTIDE SEQUENCE</scope>
    <source>
        <strain evidence="1">Duluth1</strain>
        <tissue evidence="1">Whole animal</tissue>
    </source>
</reference>
<evidence type="ECO:0000313" key="2">
    <source>
        <dbReference type="Proteomes" id="UP000828390"/>
    </source>
</evidence>